<dbReference type="AlphaFoldDB" id="Q6BLU0"/>
<evidence type="ECO:0000313" key="2">
    <source>
        <dbReference type="Proteomes" id="UP000000599"/>
    </source>
</evidence>
<name>Q6BLU0_DEBHA</name>
<dbReference type="InParanoid" id="Q6BLU0"/>
<sequence>MQESSEEANDSISTSSTSTSLELPEYILRNLTPTKRSNSKDKNHRIRKSQIIQSKTLKLKKRSQTIHQKIQNLKLHQEIISNKIAEDLSDNLYRANERRMAFLAKRRERARKLQLTSLKLPIVLPLSEEPIACPKNGGNRKEFVVGDIQSIIIIQKRIKKHILLRNINHFKAFQVSTRLTQMTYNETLSLLKPSTEFTKTTVAILRNLNLPDILPQQKYKSFLYSLIMIADYKDSLIYHTHSGFNTNISDRNINNLANSVSLLLFKSAETVIHKFSEFIYSDLNEIEDPWSLPKLKLCKSWKVYHFLFQIFRSLHFNNCMVIINDALEIVQKQLLASQAIEIEMQREKYADNHKYLYKLSQVFKFSGTEWAYFGEDPRSFVNNIKLQVFDKALPERPKVKASIEVLEGLDNITESPSNHSIIFERLIFNVPPKIPINKWRKYWVQQYRAEKRMNINNRYGIPNTLKSGFFNLNYQNTSSNIYVENVFRDLDMASTHSKYESLRGEKDLHLFSTDFDFIVSDIFLILYEYCIKFENINNSEGFDIAITQFRTLKNSYQVAKSSTHKELLQYFKLHFFCLSHLASIGPFVLDFVPNACSGFIDILNHLQQVSPNEFEVFINFYEELEILGMNLWVNKCKNDSIKKTKSFENVCLFISRKNFKIENGTNSPHLRFPLFYNFLSRYDNDFDRHFLSYSSIIDSTFEYPDFESFSVNALSLRYFRHIYINSILGNLWNRNSKYDPDYLTNEFNVFFKEEMKVLSIKCRVLLISDCVLHLILNFYSKAEISLNGQHYMKFKGVSIQKMADIIIRYFSENINPPDIGVFISNLIGAHTEEDSNLNIDHLISYVYKEYNTLIEQDGYSLLKRTLTDKFVKLINTGPISTEFECLLKGNFTYFTIPTRQIIDEINEILEEIYDLYSPLLNWIYKDIGEPTI</sequence>
<proteinExistence type="predicted"/>
<reference evidence="1 2" key="1">
    <citation type="journal article" date="2004" name="Nature">
        <title>Genome evolution in yeasts.</title>
        <authorList>
            <consortium name="Genolevures"/>
            <person name="Dujon B."/>
            <person name="Sherman D."/>
            <person name="Fischer G."/>
            <person name="Durrens P."/>
            <person name="Casaregola S."/>
            <person name="Lafontaine I."/>
            <person name="de Montigny J."/>
            <person name="Marck C."/>
            <person name="Neuveglise C."/>
            <person name="Talla E."/>
            <person name="Goffard N."/>
            <person name="Frangeul L."/>
            <person name="Aigle M."/>
            <person name="Anthouard V."/>
            <person name="Babour A."/>
            <person name="Barbe V."/>
            <person name="Barnay S."/>
            <person name="Blanchin S."/>
            <person name="Beckerich J.M."/>
            <person name="Beyne E."/>
            <person name="Bleykasten C."/>
            <person name="Boisrame A."/>
            <person name="Boyer J."/>
            <person name="Cattolico L."/>
            <person name="Confanioleri F."/>
            <person name="de Daruvar A."/>
            <person name="Despons L."/>
            <person name="Fabre E."/>
            <person name="Fairhead C."/>
            <person name="Ferry-Dumazet H."/>
            <person name="Groppi A."/>
            <person name="Hantraye F."/>
            <person name="Hennequin C."/>
            <person name="Jauniaux N."/>
            <person name="Joyet P."/>
            <person name="Kachouri R."/>
            <person name="Kerrest A."/>
            <person name="Koszul R."/>
            <person name="Lemaire M."/>
            <person name="Lesur I."/>
            <person name="Ma L."/>
            <person name="Muller H."/>
            <person name="Nicaud J.M."/>
            <person name="Nikolski M."/>
            <person name="Oztas S."/>
            <person name="Ozier-Kalogeropoulos O."/>
            <person name="Pellenz S."/>
            <person name="Potier S."/>
            <person name="Richard G.F."/>
            <person name="Straub M.L."/>
            <person name="Suleau A."/>
            <person name="Swennene D."/>
            <person name="Tekaia F."/>
            <person name="Wesolowski-Louvel M."/>
            <person name="Westhof E."/>
            <person name="Wirth B."/>
            <person name="Zeniou-Meyer M."/>
            <person name="Zivanovic I."/>
            <person name="Bolotin-Fukuhara M."/>
            <person name="Thierry A."/>
            <person name="Bouchier C."/>
            <person name="Caudron B."/>
            <person name="Scarpelli C."/>
            <person name="Gaillardin C."/>
            <person name="Weissenbach J."/>
            <person name="Wincker P."/>
            <person name="Souciet J.L."/>
        </authorList>
    </citation>
    <scope>NUCLEOTIDE SEQUENCE [LARGE SCALE GENOMIC DNA]</scope>
    <source>
        <strain evidence="2">ATCC 36239 / CBS 767 / BCRC 21394 / JCM 1990 / NBRC 0083 / IGC 2968</strain>
    </source>
</reference>
<keyword evidence="2" id="KW-1185">Reference proteome</keyword>
<accession>Q6BLU0</accession>
<dbReference type="eggNOG" id="ENOG502RQ0V">
    <property type="taxonomic scope" value="Eukaryota"/>
</dbReference>
<dbReference type="RefSeq" id="XP_460831.2">
    <property type="nucleotide sequence ID" value="XM_460831.1"/>
</dbReference>
<dbReference type="Proteomes" id="UP000000599">
    <property type="component" value="Chromosome F"/>
</dbReference>
<protein>
    <submittedName>
        <fullName evidence="1">DEHA2F10758p</fullName>
    </submittedName>
</protein>
<evidence type="ECO:0000313" key="1">
    <source>
        <dbReference type="EMBL" id="CAG89176.2"/>
    </source>
</evidence>
<dbReference type="VEuPathDB" id="FungiDB:DEHA2F10758g"/>
<dbReference type="HOGENOM" id="CLU_332929_0_0_1"/>
<dbReference type="OMA" id="NPILNWI"/>
<dbReference type="GeneID" id="2904347"/>
<dbReference type="OrthoDB" id="4019088at2759"/>
<organism evidence="1 2">
    <name type="scientific">Debaryomyces hansenii (strain ATCC 36239 / CBS 767 / BCRC 21394 / JCM 1990 / NBRC 0083 / IGC 2968)</name>
    <name type="common">Yeast</name>
    <name type="synonym">Torulaspora hansenii</name>
    <dbReference type="NCBI Taxonomy" id="284592"/>
    <lineage>
        <taxon>Eukaryota</taxon>
        <taxon>Fungi</taxon>
        <taxon>Dikarya</taxon>
        <taxon>Ascomycota</taxon>
        <taxon>Saccharomycotina</taxon>
        <taxon>Pichiomycetes</taxon>
        <taxon>Debaryomycetaceae</taxon>
        <taxon>Debaryomyces</taxon>
    </lineage>
</organism>
<dbReference type="EMBL" id="CR382138">
    <property type="protein sequence ID" value="CAG89176.2"/>
    <property type="molecule type" value="Genomic_DNA"/>
</dbReference>
<gene>
    <name evidence="1" type="ordered locus">DEHA2F10758g</name>
</gene>
<dbReference type="KEGG" id="dha:DEHA2F10758g"/>